<evidence type="ECO:0000256" key="1">
    <source>
        <dbReference type="ARBA" id="ARBA00000185"/>
    </source>
</evidence>
<dbReference type="Gene3D" id="3.30.230.10">
    <property type="match status" value="1"/>
</dbReference>
<evidence type="ECO:0000256" key="2">
    <source>
        <dbReference type="ARBA" id="ARBA00001946"/>
    </source>
</evidence>
<dbReference type="InterPro" id="IPR013506">
    <property type="entry name" value="Topo_IIA_bsu_dom2"/>
</dbReference>
<dbReference type="FunFam" id="3.30.565.10:FF:000063">
    <property type="entry name" value="DNA topoisomerase (ATP-hydrolyzing)"/>
    <property type="match status" value="1"/>
</dbReference>
<dbReference type="Proteomes" id="UP000711995">
    <property type="component" value="Unassembled WGS sequence"/>
</dbReference>
<dbReference type="CDD" id="cd01030">
    <property type="entry name" value="TOPRIM_TopoIIA_like"/>
    <property type="match status" value="1"/>
</dbReference>
<dbReference type="Pfam" id="PF01751">
    <property type="entry name" value="Toprim"/>
    <property type="match status" value="1"/>
</dbReference>
<dbReference type="SMART" id="SM00433">
    <property type="entry name" value="TOP2c"/>
    <property type="match status" value="1"/>
</dbReference>
<dbReference type="SMART" id="SM00387">
    <property type="entry name" value="HATPase_c"/>
    <property type="match status" value="1"/>
</dbReference>
<dbReference type="PROSITE" id="PS00177">
    <property type="entry name" value="TOPOISOMERASE_II"/>
    <property type="match status" value="1"/>
</dbReference>
<dbReference type="SUPFAM" id="SSF55874">
    <property type="entry name" value="ATPase domain of HSP90 chaperone/DNA topoisomerase II/histidine kinase"/>
    <property type="match status" value="1"/>
</dbReference>
<sequence>MAKEYDESKIQTLSALEHIRLRSGMYIGRLGDGSHTDDGIYVLLKEIVDNAIDEFIMGHGKKVIIDCNVTSGKVTVRDEGRGIPLGKVIDCVSIINTGAKYNDDVFQFSVGLNGVGTKAVNALSSHFLVRSIRDGVYQEALFSQGKLLRQDKGKSSERNGVLVEFIPDESIFGTYTFHLDYLKQRMHSYACLNRGLSLILNGEKFLSKNGLMDYLAKETEDSIRYEMIHYRDTQLEFVFTHSNEGYGESYFSFVNGQFTSDGGTHLTAFKEGILRGVNAFYNDKFTGQDVREGIIGAIAIKVKDPIFESQTKNKLGNSDIRSWIVSDVSKAVEDYLHKNDAVAKILKDKILANERLRKELNEVKKEARAAAKRISMKIPKLIDCKLHVGDLGGEASTIFLVEGDSAGGSFTSVRDVYTQAVFKLRGKPWNSYGAPQSAIYRNEELYNMMMALGIENSAEELRYARIVLATDADFDGFHIRNLLLTFFLHYFEELVVSGRLFILETPLFRVKKGKEALYCYSERERDIALKKLGKNAIVTRFKGLGEISPQEFGQFIGKNIRLTPIYVDSLKQNKELLHFYMGQNTPQRRDYIMQNLIDDII</sequence>
<dbReference type="EMBL" id="JAATLJ010000001">
    <property type="protein sequence ID" value="NIZ41077.1"/>
    <property type="molecule type" value="Genomic_DNA"/>
</dbReference>
<keyword evidence="6" id="KW-0413">Isomerase</keyword>
<dbReference type="EC" id="5.6.2.2" evidence="3"/>
<dbReference type="Pfam" id="PF02518">
    <property type="entry name" value="HATPase_c"/>
    <property type="match status" value="1"/>
</dbReference>
<keyword evidence="4" id="KW-0799">Topoisomerase</keyword>
<name>A0A968GAS1_9SPIO</name>
<dbReference type="InterPro" id="IPR036890">
    <property type="entry name" value="HATPase_C_sf"/>
</dbReference>
<comment type="catalytic activity">
    <reaction evidence="1">
        <text>ATP-dependent breakage, passage and rejoining of double-stranded DNA.</text>
        <dbReference type="EC" id="5.6.2.2"/>
    </reaction>
</comment>
<dbReference type="InterPro" id="IPR003594">
    <property type="entry name" value="HATPase_dom"/>
</dbReference>
<evidence type="ECO:0000256" key="4">
    <source>
        <dbReference type="ARBA" id="ARBA00023029"/>
    </source>
</evidence>
<keyword evidence="7" id="KW-0175">Coiled coil</keyword>
<dbReference type="PRINTS" id="PR00418">
    <property type="entry name" value="TPI2FAMILY"/>
</dbReference>
<comment type="cofactor">
    <cofactor evidence="2">
        <name>Mg(2+)</name>
        <dbReference type="ChEBI" id="CHEBI:18420"/>
    </cofactor>
</comment>
<dbReference type="GO" id="GO:0003677">
    <property type="term" value="F:DNA binding"/>
    <property type="evidence" value="ECO:0007669"/>
    <property type="project" value="UniProtKB-KW"/>
</dbReference>
<evidence type="ECO:0000256" key="3">
    <source>
        <dbReference type="ARBA" id="ARBA00012895"/>
    </source>
</evidence>
<evidence type="ECO:0000256" key="6">
    <source>
        <dbReference type="ARBA" id="ARBA00023235"/>
    </source>
</evidence>
<dbReference type="Gene3D" id="3.40.50.670">
    <property type="match status" value="1"/>
</dbReference>
<dbReference type="InterPro" id="IPR013760">
    <property type="entry name" value="Topo_IIA-like_dom_sf"/>
</dbReference>
<dbReference type="InterPro" id="IPR013759">
    <property type="entry name" value="Topo_IIA_B_C"/>
</dbReference>
<dbReference type="InterPro" id="IPR018522">
    <property type="entry name" value="TopoIIA_CS"/>
</dbReference>
<dbReference type="CDD" id="cd00822">
    <property type="entry name" value="TopoII_Trans_DNA_gyrase"/>
    <property type="match status" value="1"/>
</dbReference>
<dbReference type="InterPro" id="IPR001241">
    <property type="entry name" value="Topo_IIA"/>
</dbReference>
<feature type="domain" description="Toprim" evidence="8">
    <location>
        <begin position="396"/>
        <end position="506"/>
    </location>
</feature>
<dbReference type="SUPFAM" id="SSF56719">
    <property type="entry name" value="Type II DNA topoisomerase"/>
    <property type="match status" value="1"/>
</dbReference>
<dbReference type="PANTHER" id="PTHR45866:SF2">
    <property type="entry name" value="DNA TOPOISOMERASE (ATP-HYDROLYZING)"/>
    <property type="match status" value="1"/>
</dbReference>
<dbReference type="GO" id="GO:0003918">
    <property type="term" value="F:DNA topoisomerase type II (double strand cut, ATP-hydrolyzing) activity"/>
    <property type="evidence" value="ECO:0007669"/>
    <property type="project" value="UniProtKB-EC"/>
</dbReference>
<keyword evidence="5" id="KW-0238">DNA-binding</keyword>
<keyword evidence="10" id="KW-1185">Reference proteome</keyword>
<evidence type="ECO:0000256" key="7">
    <source>
        <dbReference type="SAM" id="Coils"/>
    </source>
</evidence>
<dbReference type="Pfam" id="PF00204">
    <property type="entry name" value="DNA_gyraseB"/>
    <property type="match status" value="1"/>
</dbReference>
<comment type="caution">
    <text evidence="9">The sequence shown here is derived from an EMBL/GenBank/DDBJ whole genome shotgun (WGS) entry which is preliminary data.</text>
</comment>
<dbReference type="PANTHER" id="PTHR45866">
    <property type="entry name" value="DNA GYRASE/TOPOISOMERASE SUBUNIT B"/>
    <property type="match status" value="1"/>
</dbReference>
<dbReference type="GO" id="GO:0006265">
    <property type="term" value="P:DNA topological change"/>
    <property type="evidence" value="ECO:0007669"/>
    <property type="project" value="InterPro"/>
</dbReference>
<dbReference type="AlphaFoldDB" id="A0A968GAS1"/>
<dbReference type="InterPro" id="IPR020568">
    <property type="entry name" value="Ribosomal_Su5_D2-typ_SF"/>
</dbReference>
<dbReference type="RefSeq" id="WP_167700656.1">
    <property type="nucleotide sequence ID" value="NZ_CP118174.1"/>
</dbReference>
<gene>
    <name evidence="9" type="ORF">HCT14_06135</name>
</gene>
<evidence type="ECO:0000313" key="9">
    <source>
        <dbReference type="EMBL" id="NIZ41077.1"/>
    </source>
</evidence>
<dbReference type="GO" id="GO:0005524">
    <property type="term" value="F:ATP binding"/>
    <property type="evidence" value="ECO:0007669"/>
    <property type="project" value="InterPro"/>
</dbReference>
<dbReference type="InterPro" id="IPR000565">
    <property type="entry name" value="Topo_IIA_B"/>
</dbReference>
<dbReference type="PRINTS" id="PR01159">
    <property type="entry name" value="DNAGYRASEB"/>
</dbReference>
<evidence type="ECO:0000259" key="8">
    <source>
        <dbReference type="PROSITE" id="PS50880"/>
    </source>
</evidence>
<evidence type="ECO:0000313" key="10">
    <source>
        <dbReference type="Proteomes" id="UP000711995"/>
    </source>
</evidence>
<dbReference type="PROSITE" id="PS50880">
    <property type="entry name" value="TOPRIM"/>
    <property type="match status" value="1"/>
</dbReference>
<reference evidence="9 10" key="1">
    <citation type="submission" date="2020-03" db="EMBL/GenBank/DDBJ databases">
        <title>Spirochaetal bacteria isolated from arthropods constitute a novel genus Entomospira genus novum within the order Spirochaetales.</title>
        <authorList>
            <person name="Grana-Miraglia L."/>
            <person name="Sikutova S."/>
            <person name="Fingerle V."/>
            <person name="Sing A."/>
            <person name="Castillo-Ramirez S."/>
            <person name="Margos G."/>
            <person name="Rudolf I."/>
        </authorList>
    </citation>
    <scope>NUCLEOTIDE SEQUENCE [LARGE SCALE GENOMIC DNA]</scope>
    <source>
        <strain evidence="9 10">BR193</strain>
    </source>
</reference>
<proteinExistence type="predicted"/>
<dbReference type="SUPFAM" id="SSF54211">
    <property type="entry name" value="Ribosomal protein S5 domain 2-like"/>
    <property type="match status" value="1"/>
</dbReference>
<dbReference type="InterPro" id="IPR014721">
    <property type="entry name" value="Ribsml_uS5_D2-typ_fold_subgr"/>
</dbReference>
<dbReference type="Gene3D" id="3.30.565.10">
    <property type="entry name" value="Histidine kinase-like ATPase, C-terminal domain"/>
    <property type="match status" value="1"/>
</dbReference>
<dbReference type="InterPro" id="IPR006171">
    <property type="entry name" value="TOPRIM_dom"/>
</dbReference>
<accession>A0A968GAS1</accession>
<organism evidence="9 10">
    <name type="scientific">Entomospira entomophila</name>
    <dbReference type="NCBI Taxonomy" id="2719988"/>
    <lineage>
        <taxon>Bacteria</taxon>
        <taxon>Pseudomonadati</taxon>
        <taxon>Spirochaetota</taxon>
        <taxon>Spirochaetia</taxon>
        <taxon>Spirochaetales</taxon>
        <taxon>Spirochaetaceae</taxon>
        <taxon>Entomospira</taxon>
    </lineage>
</organism>
<feature type="coiled-coil region" evidence="7">
    <location>
        <begin position="346"/>
        <end position="377"/>
    </location>
</feature>
<evidence type="ECO:0000256" key="5">
    <source>
        <dbReference type="ARBA" id="ARBA00023125"/>
    </source>
</evidence>
<protein>
    <recommendedName>
        <fullName evidence="3">DNA topoisomerase (ATP-hydrolyzing)</fullName>
        <ecNumber evidence="3">5.6.2.2</ecNumber>
    </recommendedName>
</protein>